<feature type="domain" description="LIM zinc-binding" evidence="10">
    <location>
        <begin position="254"/>
        <end position="314"/>
    </location>
</feature>
<dbReference type="InterPro" id="IPR007231">
    <property type="entry name" value="Nucleoporin_int_Nup93/Nic96"/>
</dbReference>
<evidence type="ECO:0000313" key="11">
    <source>
        <dbReference type="EMBL" id="CAD7272805.1"/>
    </source>
</evidence>
<keyword evidence="4" id="KW-0677">Repeat</keyword>
<evidence type="ECO:0000256" key="5">
    <source>
        <dbReference type="ARBA" id="ARBA00022833"/>
    </source>
</evidence>
<comment type="similarity">
    <text evidence="2">Belongs to the nucleoporin interacting component (NIC) family.</text>
</comment>
<dbReference type="InterPro" id="IPR001781">
    <property type="entry name" value="Znf_LIM"/>
</dbReference>
<dbReference type="InterPro" id="IPR047245">
    <property type="entry name" value="Ajuba-like_LIM1"/>
</dbReference>
<dbReference type="Proteomes" id="UP000678499">
    <property type="component" value="Unassembled WGS sequence"/>
</dbReference>
<evidence type="ECO:0000256" key="2">
    <source>
        <dbReference type="ARBA" id="ARBA00010186"/>
    </source>
</evidence>
<name>A0A7R9BCV5_9CRUS</name>
<dbReference type="InterPro" id="IPR047248">
    <property type="entry name" value="Ajuba-like_LIM3"/>
</dbReference>
<dbReference type="CDD" id="cd09438">
    <property type="entry name" value="LIM3_Ajuba_like"/>
    <property type="match status" value="1"/>
</dbReference>
<dbReference type="GO" id="GO:0005912">
    <property type="term" value="C:adherens junction"/>
    <property type="evidence" value="ECO:0007669"/>
    <property type="project" value="TreeGrafter"/>
</dbReference>
<keyword evidence="7" id="KW-0539">Nucleus</keyword>
<dbReference type="EMBL" id="CAJPEX010000066">
    <property type="protein sequence ID" value="CAG0912957.1"/>
    <property type="molecule type" value="Genomic_DNA"/>
</dbReference>
<dbReference type="CDD" id="cd09355">
    <property type="entry name" value="LIM2_Ajuba_like"/>
    <property type="match status" value="1"/>
</dbReference>
<organism evidence="11">
    <name type="scientific">Notodromas monacha</name>
    <dbReference type="NCBI Taxonomy" id="399045"/>
    <lineage>
        <taxon>Eukaryota</taxon>
        <taxon>Metazoa</taxon>
        <taxon>Ecdysozoa</taxon>
        <taxon>Arthropoda</taxon>
        <taxon>Crustacea</taxon>
        <taxon>Oligostraca</taxon>
        <taxon>Ostracoda</taxon>
        <taxon>Podocopa</taxon>
        <taxon>Podocopida</taxon>
        <taxon>Cypridocopina</taxon>
        <taxon>Cypridoidea</taxon>
        <taxon>Cyprididae</taxon>
        <taxon>Notodromas</taxon>
    </lineage>
</organism>
<evidence type="ECO:0000256" key="1">
    <source>
        <dbReference type="ARBA" id="ARBA00004259"/>
    </source>
</evidence>
<dbReference type="PANTHER" id="PTHR24219:SF4">
    <property type="entry name" value="LIM DOMAIN-CONTAINING PROTEIN JUB"/>
    <property type="match status" value="1"/>
</dbReference>
<dbReference type="PANTHER" id="PTHR24219">
    <property type="entry name" value="LIM DOMAIN-CONTAINING PROTEIN JUB"/>
    <property type="match status" value="1"/>
</dbReference>
<dbReference type="Pfam" id="PF00412">
    <property type="entry name" value="LIM"/>
    <property type="match status" value="3"/>
</dbReference>
<dbReference type="FunFam" id="2.10.110.10:FF:000028">
    <property type="entry name" value="LIM domain-containing protein 1"/>
    <property type="match status" value="1"/>
</dbReference>
<evidence type="ECO:0000256" key="4">
    <source>
        <dbReference type="ARBA" id="ARBA00022737"/>
    </source>
</evidence>
<dbReference type="AlphaFoldDB" id="A0A7R9BCV5"/>
<dbReference type="OrthoDB" id="25414at2759"/>
<dbReference type="InterPro" id="IPR047172">
    <property type="entry name" value="Ajuba-like"/>
</dbReference>
<sequence>MSGDAAITDLSKHEMSVTEYLRKRDAFSSRPPDVALYENLGGLPDVTNSAQYGRHNSSSLRNPPIYENLDTSSTSDYVNASAAFDFTAMASALTAKDGFLPPPPPYPGPGCLFPVSAQKPQQRYRQAPAYSPYSPLPPPVGPKSSKLLSFSITPPRNVGPSEAEKKVDALTRRIEEEMENKEEEGEYFGICHTCGERVTGAGQACQAMGNLYHTNCFICCSCGRALRGKAFYNVHGRVYCEEDYLWTGFQQTAEKCAICEHPIMEMILQAMGKSYHPGCFRCCVCNECLDGVPFTIDVQNKIYCVQDYHAIFAPKCAACGKAITPVEGTEETVRVVSMDKDFHVDCYVCEDCGMQLTDEPDKRCYPLKSHLLCQACHLCRLEDQYHQPTRMNMPPQEYPDSLTNFRNEIFVPVGGPVSSADKDEYASSRRVIESVAMEDLDRVQAIVNRMTEVVYSSGRELPRVRRNFRQLMEEGDELWTRHATRPIPEAEGMAFFGSRGVDMLSAKRVLECIGQTPVVKQSEEPSVVNVPAYLERAKELLVLEAFRDAADSVSKACEQSFRVCADMAWEELKNSILEEDEDDAVDERMMSVQKPIFHSVSNAESRMTSSEVDSVGAKFALRLMEHNREVIAGKASSDLLHKFLLAVDELKSTTVSARWNMILAYKELASGKIGESSPEAFRLLPETIDKIVLIGRRLLEEKFQLHIEKAVWHNMQSVELKGRPGQCELIRNYWNTCLKPSFEYLHDPRNSGDSHEGLVAGVPAWAYLYFALRCGDWDTALEIADQAGMILAEVKPYLTEVAASAKKRLSPESEASIRLAYRRDYVNSLDPFKKIVHCILGACDFADGHEAVVSTTDDYMWVKLCQLVTSSASAGQPLSTASLPEFQKMISEDYGENHFNAMKKPDLYFSVLMLSGQFERAIEFLYRLDGTLKTEAVHMALALKDLGLLIHTKSTKRNMLDCVPGDAVRLNVGRMTILYTKKFYKSDCVEALHYYYQLLDFEYGGQNAFYRLASEMVLAVGNWEFFFGKLMGDWVRSTGALDEFRLDTHKVISMVADELHGRGDDYDAVSLMFLCTREDEGVELLLKNLSHCAVLKPGSVGPEVVRKEEFVKQARGILEFVGERGRSEMSAYLCCALEVMLNVVHFFDLFHEKKMLPALELLEPMGIVPLKNEAVQECVQSYGKIHPSLQRLLPEMLLATVHALFQLYNAARSHGDSGTGIISRPKHLREVQQKASAAVAFAGIMSNHVPADVIVQILQLSGLMC</sequence>
<protein>
    <recommendedName>
        <fullName evidence="10">LIM zinc-binding domain-containing protein</fullName>
    </recommendedName>
</protein>
<feature type="domain" description="LIM zinc-binding" evidence="10">
    <location>
        <begin position="189"/>
        <end position="250"/>
    </location>
</feature>
<evidence type="ECO:0000256" key="7">
    <source>
        <dbReference type="ARBA" id="ARBA00023242"/>
    </source>
</evidence>
<dbReference type="GO" id="GO:0007010">
    <property type="term" value="P:cytoskeleton organization"/>
    <property type="evidence" value="ECO:0007669"/>
    <property type="project" value="TreeGrafter"/>
</dbReference>
<dbReference type="SUPFAM" id="SSF57716">
    <property type="entry name" value="Glucocorticoid receptor-like (DNA-binding domain)"/>
    <property type="match status" value="3"/>
</dbReference>
<dbReference type="FunFam" id="2.10.110.10:FF:000037">
    <property type="entry name" value="LIM domain-containing protein 1"/>
    <property type="match status" value="1"/>
</dbReference>
<proteinExistence type="inferred from homology"/>
<dbReference type="GO" id="GO:0005643">
    <property type="term" value="C:nuclear pore"/>
    <property type="evidence" value="ECO:0007669"/>
    <property type="project" value="InterPro"/>
</dbReference>
<dbReference type="GO" id="GO:0003714">
    <property type="term" value="F:transcription corepressor activity"/>
    <property type="evidence" value="ECO:0007669"/>
    <property type="project" value="TreeGrafter"/>
</dbReference>
<dbReference type="CDD" id="cd09352">
    <property type="entry name" value="LIM1_Ajuba_like"/>
    <property type="match status" value="1"/>
</dbReference>
<accession>A0A7R9BCV5</accession>
<dbReference type="GO" id="GO:0017056">
    <property type="term" value="F:structural constituent of nuclear pore"/>
    <property type="evidence" value="ECO:0007669"/>
    <property type="project" value="InterPro"/>
</dbReference>
<dbReference type="GO" id="GO:0005667">
    <property type="term" value="C:transcription regulator complex"/>
    <property type="evidence" value="ECO:0007669"/>
    <property type="project" value="TreeGrafter"/>
</dbReference>
<evidence type="ECO:0000256" key="9">
    <source>
        <dbReference type="SAM" id="MobiDB-lite"/>
    </source>
</evidence>
<dbReference type="GO" id="GO:0046872">
    <property type="term" value="F:metal ion binding"/>
    <property type="evidence" value="ECO:0007669"/>
    <property type="project" value="UniProtKB-KW"/>
</dbReference>
<dbReference type="GO" id="GO:0000932">
    <property type="term" value="C:P-body"/>
    <property type="evidence" value="ECO:0007669"/>
    <property type="project" value="TreeGrafter"/>
</dbReference>
<evidence type="ECO:0000313" key="12">
    <source>
        <dbReference type="Proteomes" id="UP000678499"/>
    </source>
</evidence>
<dbReference type="EMBL" id="OA882103">
    <property type="protein sequence ID" value="CAD7272805.1"/>
    <property type="molecule type" value="Genomic_DNA"/>
</dbReference>
<reference evidence="11" key="1">
    <citation type="submission" date="2020-11" db="EMBL/GenBank/DDBJ databases">
        <authorList>
            <person name="Tran Van P."/>
        </authorList>
    </citation>
    <scope>NUCLEOTIDE SEQUENCE</scope>
</reference>
<dbReference type="GO" id="GO:0035331">
    <property type="term" value="P:negative regulation of hippo signaling"/>
    <property type="evidence" value="ECO:0007669"/>
    <property type="project" value="TreeGrafter"/>
</dbReference>
<feature type="compositionally biased region" description="Polar residues" evidence="9">
    <location>
        <begin position="46"/>
        <end position="61"/>
    </location>
</feature>
<keyword evidence="5 8" id="KW-0862">Zinc</keyword>
<evidence type="ECO:0000256" key="3">
    <source>
        <dbReference type="ARBA" id="ARBA00022723"/>
    </source>
</evidence>
<keyword evidence="12" id="KW-1185">Reference proteome</keyword>
<dbReference type="GO" id="GO:0001666">
    <property type="term" value="P:response to hypoxia"/>
    <property type="evidence" value="ECO:0007669"/>
    <property type="project" value="TreeGrafter"/>
</dbReference>
<evidence type="ECO:0000256" key="6">
    <source>
        <dbReference type="ARBA" id="ARBA00023038"/>
    </source>
</evidence>
<feature type="region of interest" description="Disordered" evidence="9">
    <location>
        <begin position="45"/>
        <end position="64"/>
    </location>
</feature>
<evidence type="ECO:0000259" key="10">
    <source>
        <dbReference type="PROSITE" id="PS50023"/>
    </source>
</evidence>
<dbReference type="Pfam" id="PF04097">
    <property type="entry name" value="Nic96"/>
    <property type="match status" value="1"/>
</dbReference>
<evidence type="ECO:0000256" key="8">
    <source>
        <dbReference type="PROSITE-ProRule" id="PRU00125"/>
    </source>
</evidence>
<feature type="domain" description="LIM zinc-binding" evidence="10">
    <location>
        <begin position="317"/>
        <end position="383"/>
    </location>
</feature>
<dbReference type="InterPro" id="IPR047247">
    <property type="entry name" value="Ajuba-like_LIM2"/>
</dbReference>
<dbReference type="PROSITE" id="PS50023">
    <property type="entry name" value="LIM_DOMAIN_2"/>
    <property type="match status" value="3"/>
</dbReference>
<keyword evidence="3 8" id="KW-0479">Metal-binding</keyword>
<keyword evidence="6 8" id="KW-0440">LIM domain</keyword>
<gene>
    <name evidence="11" type="ORF">NMOB1V02_LOCUS726</name>
</gene>
<dbReference type="SMART" id="SM00132">
    <property type="entry name" value="LIM"/>
    <property type="match status" value="3"/>
</dbReference>
<dbReference type="Gene3D" id="2.10.110.10">
    <property type="entry name" value="Cysteine Rich Protein"/>
    <property type="match status" value="3"/>
</dbReference>
<comment type="subcellular location">
    <subcellularLocation>
        <location evidence="1">Nucleus envelope</location>
    </subcellularLocation>
</comment>